<dbReference type="RefSeq" id="WP_144971598.1">
    <property type="nucleotide sequence ID" value="NZ_CP036289.1"/>
</dbReference>
<evidence type="ECO:0000313" key="1">
    <source>
        <dbReference type="EMBL" id="QDU74658.1"/>
    </source>
</evidence>
<dbReference type="KEGG" id="bvo:Pan97_16700"/>
<dbReference type="AlphaFoldDB" id="A0A518C604"/>
<reference evidence="2" key="1">
    <citation type="submission" date="2019-02" db="EMBL/GenBank/DDBJ databases">
        <title>Deep-cultivation of Planctomycetes and their phenomic and genomic characterization uncovers novel biology.</title>
        <authorList>
            <person name="Wiegand S."/>
            <person name="Jogler M."/>
            <person name="Boedeker C."/>
            <person name="Pinto D."/>
            <person name="Vollmers J."/>
            <person name="Rivas-Marin E."/>
            <person name="Kohn T."/>
            <person name="Peeters S.H."/>
            <person name="Heuer A."/>
            <person name="Rast P."/>
            <person name="Oberbeckmann S."/>
            <person name="Bunk B."/>
            <person name="Jeske O."/>
            <person name="Meyerdierks A."/>
            <person name="Storesund J.E."/>
            <person name="Kallscheuer N."/>
            <person name="Luecker S."/>
            <person name="Lage O.M."/>
            <person name="Pohl T."/>
            <person name="Merkel B.J."/>
            <person name="Hornburger P."/>
            <person name="Mueller R.-W."/>
            <person name="Bruemmer F."/>
            <person name="Labrenz M."/>
            <person name="Spormann A.M."/>
            <person name="Op den Camp H."/>
            <person name="Overmann J."/>
            <person name="Amann R."/>
            <person name="Jetten M.S.M."/>
            <person name="Mascher T."/>
            <person name="Medema M.H."/>
            <person name="Devos D.P."/>
            <person name="Kaster A.-K."/>
            <person name="Ovreas L."/>
            <person name="Rohde M."/>
            <person name="Galperin M.Y."/>
            <person name="Jogler C."/>
        </authorList>
    </citation>
    <scope>NUCLEOTIDE SEQUENCE [LARGE SCALE GENOMIC DNA]</scope>
    <source>
        <strain evidence="2">Pan97</strain>
    </source>
</reference>
<dbReference type="EMBL" id="CP036289">
    <property type="protein sequence ID" value="QDU74658.1"/>
    <property type="molecule type" value="Genomic_DNA"/>
</dbReference>
<keyword evidence="2" id="KW-1185">Reference proteome</keyword>
<proteinExistence type="predicted"/>
<protein>
    <submittedName>
        <fullName evidence="1">Uncharacterized protein</fullName>
    </submittedName>
</protein>
<organism evidence="1 2">
    <name type="scientific">Bremerella volcania</name>
    <dbReference type="NCBI Taxonomy" id="2527984"/>
    <lineage>
        <taxon>Bacteria</taxon>
        <taxon>Pseudomonadati</taxon>
        <taxon>Planctomycetota</taxon>
        <taxon>Planctomycetia</taxon>
        <taxon>Pirellulales</taxon>
        <taxon>Pirellulaceae</taxon>
        <taxon>Bremerella</taxon>
    </lineage>
</organism>
<sequence length="166" mass="18542">MFSQRELATMLAALRCWQHQMAGDRSMPSPFASHFDEAHPLTPAEIDALCEQLNTSVTSDDFVEMCHTVAESATHWAHCSDWREACAVFAELGLRCRQLLERAKLWKPEPCECEQPGYFQCGVPGILAHLEGGKLESGSAVERCDLCQRYPSDEAALVRLREMGIA</sequence>
<evidence type="ECO:0000313" key="2">
    <source>
        <dbReference type="Proteomes" id="UP000318626"/>
    </source>
</evidence>
<dbReference type="Proteomes" id="UP000318626">
    <property type="component" value="Chromosome"/>
</dbReference>
<accession>A0A518C604</accession>
<gene>
    <name evidence="1" type="ORF">Pan97_16700</name>
</gene>
<dbReference type="OrthoDB" id="291565at2"/>
<name>A0A518C604_9BACT</name>